<organism evidence="2 3">
    <name type="scientific">Paratrimastix pyriformis</name>
    <dbReference type="NCBI Taxonomy" id="342808"/>
    <lineage>
        <taxon>Eukaryota</taxon>
        <taxon>Metamonada</taxon>
        <taxon>Preaxostyla</taxon>
        <taxon>Paratrimastigidae</taxon>
        <taxon>Paratrimastix</taxon>
    </lineage>
</organism>
<dbReference type="InterPro" id="IPR011650">
    <property type="entry name" value="Peptidase_M20_dimer"/>
</dbReference>
<dbReference type="PRINTS" id="PR00934">
    <property type="entry name" value="XHISDIPTASE"/>
</dbReference>
<dbReference type="PANTHER" id="PTHR43501">
    <property type="entry name" value="CYTOSOL NON-SPECIFIC DIPEPTIDASE"/>
    <property type="match status" value="1"/>
</dbReference>
<evidence type="ECO:0000313" key="3">
    <source>
        <dbReference type="Proteomes" id="UP001141327"/>
    </source>
</evidence>
<protein>
    <submittedName>
        <fullName evidence="2">Aminoacyl-histidine dipeptidase</fullName>
    </submittedName>
</protein>
<dbReference type="CDD" id="cd03890">
    <property type="entry name" value="M20_pepD"/>
    <property type="match status" value="1"/>
</dbReference>
<dbReference type="Pfam" id="PF01546">
    <property type="entry name" value="Peptidase_M20"/>
    <property type="match status" value="1"/>
</dbReference>
<name>A0ABQ8UIW2_9EUKA</name>
<reference evidence="2" key="1">
    <citation type="journal article" date="2022" name="bioRxiv">
        <title>Genomics of Preaxostyla Flagellates Illuminates Evolutionary Transitions and the Path Towards Mitochondrial Loss.</title>
        <authorList>
            <person name="Novak L.V.F."/>
            <person name="Treitli S.C."/>
            <person name="Pyrih J."/>
            <person name="Halakuc P."/>
            <person name="Pipaliya S.V."/>
            <person name="Vacek V."/>
            <person name="Brzon O."/>
            <person name="Soukal P."/>
            <person name="Eme L."/>
            <person name="Dacks J.B."/>
            <person name="Karnkowska A."/>
            <person name="Elias M."/>
            <person name="Hampl V."/>
        </authorList>
    </citation>
    <scope>NUCLEOTIDE SEQUENCE</scope>
    <source>
        <strain evidence="2">RCP-MX</strain>
    </source>
</reference>
<dbReference type="EMBL" id="JAPMOS010000022">
    <property type="protein sequence ID" value="KAJ4459164.1"/>
    <property type="molecule type" value="Genomic_DNA"/>
</dbReference>
<accession>A0ABQ8UIW2</accession>
<dbReference type="SUPFAM" id="SSF53187">
    <property type="entry name" value="Zn-dependent exopeptidases"/>
    <property type="match status" value="1"/>
</dbReference>
<dbReference type="InterPro" id="IPR001160">
    <property type="entry name" value="Peptidase_M20C"/>
</dbReference>
<dbReference type="Pfam" id="PF07687">
    <property type="entry name" value="M20_dimer"/>
    <property type="match status" value="1"/>
</dbReference>
<evidence type="ECO:0000313" key="2">
    <source>
        <dbReference type="EMBL" id="KAJ4459164.1"/>
    </source>
</evidence>
<dbReference type="InterPro" id="IPR002933">
    <property type="entry name" value="Peptidase_M20"/>
</dbReference>
<keyword evidence="3" id="KW-1185">Reference proteome</keyword>
<comment type="caution">
    <text evidence="2">The sequence shown here is derived from an EMBL/GenBank/DDBJ whole genome shotgun (WGS) entry which is preliminary data.</text>
</comment>
<dbReference type="PIRSF" id="PIRSF016599">
    <property type="entry name" value="Xaa-His_dipept"/>
    <property type="match status" value="1"/>
</dbReference>
<proteinExistence type="predicted"/>
<feature type="domain" description="Peptidase M20 dimerisation" evidence="1">
    <location>
        <begin position="217"/>
        <end position="298"/>
    </location>
</feature>
<dbReference type="PANTHER" id="PTHR43501:SF1">
    <property type="entry name" value="CYTOSOL NON-SPECIFIC DIPEPTIDASE"/>
    <property type="match status" value="1"/>
</dbReference>
<dbReference type="NCBIfam" id="TIGR01893">
    <property type="entry name" value="aa-his-dipept"/>
    <property type="match status" value="1"/>
</dbReference>
<sequence>MNPTYQAVFDALPEPKPVWKHFLGMMQVPRESGHPEQIRAWLLEQARTLGLQSAVDRVGNVVIRKPATPGLEGRPSICLQAHMDMVCEKTKESTHNFDTDALVPRLLDGNTKLMATNTTLGADNGIGDAMALAILEDRTIQHGPIECLFTVDEETTMKGAAEIEAGFLQSHYLINVDSEEDWRICIGCAGGFEAHIRQPLSWIQAPGARIQLELHKLLAGHSGVEIHKGRANANKLLCRLLHQGIQSVTPFALLQSLVGGTKKNVIPGASKAVIVVPEEHVERVMAALHAKFEQIKTEWKTAEPEMELAMSVLPERTGFALCPSSTRKALDLILAVPHGVLRMSPDVAGLVESSINAAKVTLAHGHMENHLQIEFFARSSNNNAMPWIYEKLGCIARLAGAQLSERLHDFPGWLPNMASPLLATAKQVFTEVMKKEPEIYAIHAGLECGMFQAKYPGMDCISVGPYMTDVHSPKETLYVNTVPKVYELLVGIIRNVH</sequence>
<evidence type="ECO:0000259" key="1">
    <source>
        <dbReference type="Pfam" id="PF07687"/>
    </source>
</evidence>
<dbReference type="Gene3D" id="3.40.630.10">
    <property type="entry name" value="Zn peptidases"/>
    <property type="match status" value="2"/>
</dbReference>
<dbReference type="Proteomes" id="UP001141327">
    <property type="component" value="Unassembled WGS sequence"/>
</dbReference>
<gene>
    <name evidence="2" type="ORF">PAPYR_4967</name>
</gene>